<dbReference type="InterPro" id="IPR013783">
    <property type="entry name" value="Ig-like_fold"/>
</dbReference>
<organism evidence="2 3">
    <name type="scientific">Bemisia tabaci</name>
    <name type="common">Sweetpotato whitefly</name>
    <name type="synonym">Aleurodes tabaci</name>
    <dbReference type="NCBI Taxonomy" id="7038"/>
    <lineage>
        <taxon>Eukaryota</taxon>
        <taxon>Metazoa</taxon>
        <taxon>Ecdysozoa</taxon>
        <taxon>Arthropoda</taxon>
        <taxon>Hexapoda</taxon>
        <taxon>Insecta</taxon>
        <taxon>Pterygota</taxon>
        <taxon>Neoptera</taxon>
        <taxon>Paraneoptera</taxon>
        <taxon>Hemiptera</taxon>
        <taxon>Sternorrhyncha</taxon>
        <taxon>Aleyrodoidea</taxon>
        <taxon>Aleyrodidae</taxon>
        <taxon>Aleyrodinae</taxon>
        <taxon>Bemisia</taxon>
    </lineage>
</organism>
<evidence type="ECO:0000259" key="1">
    <source>
        <dbReference type="PROSITE" id="PS50835"/>
    </source>
</evidence>
<keyword evidence="3" id="KW-1185">Reference proteome</keyword>
<evidence type="ECO:0000313" key="2">
    <source>
        <dbReference type="EMBL" id="CAH0386015.1"/>
    </source>
</evidence>
<dbReference type="CDD" id="cd00096">
    <property type="entry name" value="Ig"/>
    <property type="match status" value="1"/>
</dbReference>
<proteinExistence type="predicted"/>
<accession>A0A9P0A8B9</accession>
<dbReference type="InterPro" id="IPR036179">
    <property type="entry name" value="Ig-like_dom_sf"/>
</dbReference>
<feature type="domain" description="Ig-like" evidence="1">
    <location>
        <begin position="1"/>
        <end position="97"/>
    </location>
</feature>
<dbReference type="SUPFAM" id="SSF48726">
    <property type="entry name" value="Immunoglobulin"/>
    <property type="match status" value="1"/>
</dbReference>
<dbReference type="PANTHER" id="PTHR21261:SF15">
    <property type="entry name" value="BEATEN PATH IIIA, ISOFORM D-RELATED"/>
    <property type="match status" value="1"/>
</dbReference>
<dbReference type="FunFam" id="2.60.40.10:FF:000437">
    <property type="entry name" value="Beat-IIIc, isoform A"/>
    <property type="match status" value="1"/>
</dbReference>
<evidence type="ECO:0000313" key="3">
    <source>
        <dbReference type="Proteomes" id="UP001152759"/>
    </source>
</evidence>
<dbReference type="Gene3D" id="2.60.40.10">
    <property type="entry name" value="Immunoglobulins"/>
    <property type="match status" value="1"/>
</dbReference>
<dbReference type="EMBL" id="OU963864">
    <property type="protein sequence ID" value="CAH0386015.1"/>
    <property type="molecule type" value="Genomic_DNA"/>
</dbReference>
<dbReference type="PANTHER" id="PTHR21261">
    <property type="entry name" value="BEAT PROTEIN"/>
    <property type="match status" value="1"/>
</dbReference>
<name>A0A9P0A8B9_BEMTA</name>
<dbReference type="PROSITE" id="PS50835">
    <property type="entry name" value="IG_LIKE"/>
    <property type="match status" value="1"/>
</dbReference>
<dbReference type="AlphaFoldDB" id="A0A9P0A8B9"/>
<dbReference type="Proteomes" id="UP001152759">
    <property type="component" value="Chromosome 3"/>
</dbReference>
<reference evidence="2" key="1">
    <citation type="submission" date="2021-12" db="EMBL/GenBank/DDBJ databases">
        <authorList>
            <person name="King R."/>
        </authorList>
    </citation>
    <scope>NUCLEOTIDE SEQUENCE</scope>
</reference>
<dbReference type="InterPro" id="IPR007110">
    <property type="entry name" value="Ig-like_dom"/>
</dbReference>
<gene>
    <name evidence="2" type="ORF">BEMITA_LOCUS5182</name>
</gene>
<sequence>MRVDHHTVKGNSTLLECKFDLEGSRLYTVKWYKDGHEFYRFLPKDKPQVLTFPVPGVHVDTGNSSASQVLLTDLDLSSTGRYRCEVSGEAPAFETVTDHGDMITVGESSPRPPCIDISFVRCGAAVVNACQRRPPRYVSDMFQKLFHDSEYGERGRLYEMPESLLFYYVILT</sequence>
<protein>
    <recommendedName>
        <fullName evidence="1">Ig-like domain-containing protein</fullName>
    </recommendedName>
</protein>